<reference evidence="1 2" key="1">
    <citation type="submission" date="2019-04" db="EMBL/GenBank/DDBJ databases">
        <title>Draft genome of the big-headed turtle Platysternon megacephalum.</title>
        <authorList>
            <person name="Gong S."/>
        </authorList>
    </citation>
    <scope>NUCLEOTIDE SEQUENCE [LARGE SCALE GENOMIC DNA]</scope>
    <source>
        <strain evidence="1">DO16091913</strain>
        <tissue evidence="1">Muscle</tissue>
    </source>
</reference>
<dbReference type="GO" id="GO:0005886">
    <property type="term" value="C:plasma membrane"/>
    <property type="evidence" value="ECO:0007669"/>
    <property type="project" value="TreeGrafter"/>
</dbReference>
<dbReference type="PANTHER" id="PTHR15730:SF5">
    <property type="entry name" value="SI:CH211-210B2.2-RELATED"/>
    <property type="match status" value="1"/>
</dbReference>
<evidence type="ECO:0000313" key="2">
    <source>
        <dbReference type="Proteomes" id="UP000297703"/>
    </source>
</evidence>
<dbReference type="InterPro" id="IPR051244">
    <property type="entry name" value="TCAF"/>
</dbReference>
<name>A0A4D9DSM6_9SAUR</name>
<dbReference type="OrthoDB" id="10260387at2759"/>
<dbReference type="PANTHER" id="PTHR15730">
    <property type="entry name" value="EXPERIMENTAL AUTOIMMUNE PROSTATITIS ANTIGEN 2-RELATED"/>
    <property type="match status" value="1"/>
</dbReference>
<dbReference type="Proteomes" id="UP000297703">
    <property type="component" value="Unassembled WGS sequence"/>
</dbReference>
<dbReference type="GO" id="GO:0044325">
    <property type="term" value="F:transmembrane transporter binding"/>
    <property type="evidence" value="ECO:0007669"/>
    <property type="project" value="TreeGrafter"/>
</dbReference>
<dbReference type="GO" id="GO:0090314">
    <property type="term" value="P:positive regulation of protein targeting to membrane"/>
    <property type="evidence" value="ECO:0007669"/>
    <property type="project" value="TreeGrafter"/>
</dbReference>
<comment type="caution">
    <text evidence="1">The sequence shown here is derived from an EMBL/GenBank/DDBJ whole genome shotgun (WGS) entry which is preliminary data.</text>
</comment>
<reference evidence="1 2" key="2">
    <citation type="submission" date="2019-04" db="EMBL/GenBank/DDBJ databases">
        <title>The genome sequence of big-headed turtle.</title>
        <authorList>
            <person name="Gong S."/>
        </authorList>
    </citation>
    <scope>NUCLEOTIDE SEQUENCE [LARGE SCALE GENOMIC DNA]</scope>
    <source>
        <strain evidence="1">DO16091913</strain>
        <tissue evidence="1">Muscle</tissue>
    </source>
</reference>
<proteinExistence type="predicted"/>
<protein>
    <submittedName>
        <fullName evidence="1">C-C motif chemokine 5-like</fullName>
    </submittedName>
</protein>
<dbReference type="AlphaFoldDB" id="A0A4D9DSM6"/>
<keyword evidence="2" id="KW-1185">Reference proteome</keyword>
<evidence type="ECO:0000313" key="1">
    <source>
        <dbReference type="EMBL" id="TFK00706.1"/>
    </source>
</evidence>
<dbReference type="InterPro" id="IPR029062">
    <property type="entry name" value="Class_I_gatase-like"/>
</dbReference>
<gene>
    <name evidence="1" type="ORF">DR999_PMT17137</name>
</gene>
<dbReference type="SUPFAM" id="SSF52317">
    <property type="entry name" value="Class I glutamine amidotransferase-like"/>
    <property type="match status" value="1"/>
</dbReference>
<organism evidence="1 2">
    <name type="scientific">Platysternon megacephalum</name>
    <name type="common">big-headed turtle</name>
    <dbReference type="NCBI Taxonomy" id="55544"/>
    <lineage>
        <taxon>Eukaryota</taxon>
        <taxon>Metazoa</taxon>
        <taxon>Chordata</taxon>
        <taxon>Craniata</taxon>
        <taxon>Vertebrata</taxon>
        <taxon>Euteleostomi</taxon>
        <taxon>Archelosauria</taxon>
        <taxon>Testudinata</taxon>
        <taxon>Testudines</taxon>
        <taxon>Cryptodira</taxon>
        <taxon>Durocryptodira</taxon>
        <taxon>Testudinoidea</taxon>
        <taxon>Platysternidae</taxon>
        <taxon>Platysternon</taxon>
    </lineage>
</organism>
<sequence length="112" mass="12009">MCFIMDSTLDRKKPPMDPSAAYDLLVAGVQDWDLTGDCVPCELLLSGETAFPVLVNPQGQVLITASQYGKGQIVVVAQEGYLGKPKMAHFLQNAVSWLSIFPPSSVGGVHTT</sequence>
<accession>A0A4D9DSM6</accession>
<dbReference type="EMBL" id="QXTE01000259">
    <property type="protein sequence ID" value="TFK00706.1"/>
    <property type="molecule type" value="Genomic_DNA"/>
</dbReference>